<dbReference type="Proteomes" id="UP000634476">
    <property type="component" value="Unassembled WGS sequence"/>
</dbReference>
<organism evidence="1 2">
    <name type="scientific">Planobispora takensis</name>
    <dbReference type="NCBI Taxonomy" id="1367882"/>
    <lineage>
        <taxon>Bacteria</taxon>
        <taxon>Bacillati</taxon>
        <taxon>Actinomycetota</taxon>
        <taxon>Actinomycetes</taxon>
        <taxon>Streptosporangiales</taxon>
        <taxon>Streptosporangiaceae</taxon>
        <taxon>Planobispora</taxon>
    </lineage>
</organism>
<protein>
    <submittedName>
        <fullName evidence="1">Uncharacterized protein</fullName>
    </submittedName>
</protein>
<reference evidence="1" key="1">
    <citation type="submission" date="2021-01" db="EMBL/GenBank/DDBJ databases">
        <title>Whole genome shotgun sequence of Planobispora takensis NBRC 109077.</title>
        <authorList>
            <person name="Komaki H."/>
            <person name="Tamura T."/>
        </authorList>
    </citation>
    <scope>NUCLEOTIDE SEQUENCE</scope>
    <source>
        <strain evidence="1">NBRC 109077</strain>
    </source>
</reference>
<dbReference type="EMBL" id="BOOK01000018">
    <property type="protein sequence ID" value="GII00764.1"/>
    <property type="molecule type" value="Genomic_DNA"/>
</dbReference>
<accession>A0A8J3SUB5</accession>
<evidence type="ECO:0000313" key="2">
    <source>
        <dbReference type="Proteomes" id="UP000634476"/>
    </source>
</evidence>
<gene>
    <name evidence="1" type="ORF">Pta02_27720</name>
</gene>
<sequence>MMSVSELAQVLFTSALQASDDPTPEQVRVAIEGRLRSCHADLADCAACVAQEAGDHPETYATRMRWALSMAGRVDPAVFALAAA</sequence>
<comment type="caution">
    <text evidence="1">The sequence shown here is derived from an EMBL/GenBank/DDBJ whole genome shotgun (WGS) entry which is preliminary data.</text>
</comment>
<name>A0A8J3SUB5_9ACTN</name>
<proteinExistence type="predicted"/>
<dbReference type="AlphaFoldDB" id="A0A8J3SUB5"/>
<evidence type="ECO:0000313" key="1">
    <source>
        <dbReference type="EMBL" id="GII00764.1"/>
    </source>
</evidence>
<keyword evidence="2" id="KW-1185">Reference proteome</keyword>